<dbReference type="NCBIfam" id="NF033819">
    <property type="entry name" value="IS66_TnpB"/>
    <property type="match status" value="1"/>
</dbReference>
<gene>
    <name evidence="1" type="primary">tnpB</name>
    <name evidence="1" type="ORF">GMD92_20540</name>
</gene>
<dbReference type="EMBL" id="WNDA01000063">
    <property type="protein sequence ID" value="MTU71368.1"/>
    <property type="molecule type" value="Genomic_DNA"/>
</dbReference>
<dbReference type="RefSeq" id="WP_122298916.1">
    <property type="nucleotide sequence ID" value="NZ_WNCS01000067.1"/>
</dbReference>
<dbReference type="PANTHER" id="PTHR36455">
    <property type="match status" value="1"/>
</dbReference>
<comment type="caution">
    <text evidence="1">The sequence shown here is derived from an EMBL/GenBank/DDBJ whole genome shotgun (WGS) entry which is preliminary data.</text>
</comment>
<dbReference type="InterPro" id="IPR008878">
    <property type="entry name" value="Transposase_IS66_Orf2"/>
</dbReference>
<proteinExistence type="predicted"/>
<dbReference type="AlphaFoldDB" id="A0AA43W8R5"/>
<accession>A0AA43W8R5</accession>
<dbReference type="PANTHER" id="PTHR36455:SF1">
    <property type="entry name" value="BLR8292 PROTEIN"/>
    <property type="match status" value="1"/>
</dbReference>
<name>A0AA43W8R5_9BACT</name>
<reference evidence="1 2" key="1">
    <citation type="journal article" date="2019" name="Nat. Med.">
        <title>A library of human gut bacterial isolates paired with longitudinal multiomics data enables mechanistic microbiome research.</title>
        <authorList>
            <person name="Poyet M."/>
            <person name="Groussin M."/>
            <person name="Gibbons S.M."/>
            <person name="Avila-Pacheco J."/>
            <person name="Jiang X."/>
            <person name="Kearney S.M."/>
            <person name="Perrotta A.R."/>
            <person name="Berdy B."/>
            <person name="Zhao S."/>
            <person name="Lieberman T.D."/>
            <person name="Swanson P.K."/>
            <person name="Smith M."/>
            <person name="Roesemann S."/>
            <person name="Alexander J.E."/>
            <person name="Rich S.A."/>
            <person name="Livny J."/>
            <person name="Vlamakis H."/>
            <person name="Clish C."/>
            <person name="Bullock K."/>
            <person name="Deik A."/>
            <person name="Scott J."/>
            <person name="Pierce K.A."/>
            <person name="Xavier R.J."/>
            <person name="Alm E.J."/>
        </authorList>
    </citation>
    <scope>NUCLEOTIDE SEQUENCE [LARGE SCALE GENOMIC DNA]</scope>
    <source>
        <strain evidence="1 2">BIOML-A16</strain>
    </source>
</reference>
<protein>
    <submittedName>
        <fullName evidence="1">IS66 family insertion sequence element accessory protein TnpB</fullName>
    </submittedName>
</protein>
<dbReference type="Proteomes" id="UP000448908">
    <property type="component" value="Unassembled WGS sequence"/>
</dbReference>
<sequence>MFSLNDSMRYLLYNRPTDMRKSFHTLSGIITDAMGQDPCNGNVYIFINRDRIKLLHWEPGGMVQYSKLLEAGTLGKPDSASDNEVCANIEWRELVMIVEGIMEARDSRRTRLENLQKLRK</sequence>
<organism evidence="1 2">
    <name type="scientific">Parabacteroides merdae</name>
    <dbReference type="NCBI Taxonomy" id="46503"/>
    <lineage>
        <taxon>Bacteria</taxon>
        <taxon>Pseudomonadati</taxon>
        <taxon>Bacteroidota</taxon>
        <taxon>Bacteroidia</taxon>
        <taxon>Bacteroidales</taxon>
        <taxon>Tannerellaceae</taxon>
        <taxon>Parabacteroides</taxon>
    </lineage>
</organism>
<evidence type="ECO:0000313" key="2">
    <source>
        <dbReference type="Proteomes" id="UP000448908"/>
    </source>
</evidence>
<evidence type="ECO:0000313" key="1">
    <source>
        <dbReference type="EMBL" id="MTU71368.1"/>
    </source>
</evidence>
<dbReference type="Pfam" id="PF05717">
    <property type="entry name" value="TnpB_IS66"/>
    <property type="match status" value="1"/>
</dbReference>